<dbReference type="Pfam" id="PF16121">
    <property type="entry name" value="40S_S4_C"/>
    <property type="match status" value="1"/>
</dbReference>
<dbReference type="PANTHER" id="PTHR11581:SF0">
    <property type="entry name" value="SMALL RIBOSOMAL SUBUNIT PROTEIN ES4"/>
    <property type="match status" value="1"/>
</dbReference>
<protein>
    <recommendedName>
        <fullName evidence="1">Small ribosomal subunit protein eS4 C-terminal domain-containing protein</fullName>
    </recommendedName>
</protein>
<dbReference type="GO" id="GO:0022627">
    <property type="term" value="C:cytosolic small ribosomal subunit"/>
    <property type="evidence" value="ECO:0007669"/>
    <property type="project" value="TreeGrafter"/>
</dbReference>
<reference evidence="2" key="1">
    <citation type="journal article" date="2023" name="Plant J.">
        <title>Genome sequences and population genomics provide insights into the demographic history, inbreeding, and mutation load of two 'living fossil' tree species of Dipteronia.</title>
        <authorList>
            <person name="Feng Y."/>
            <person name="Comes H.P."/>
            <person name="Chen J."/>
            <person name="Zhu S."/>
            <person name="Lu R."/>
            <person name="Zhang X."/>
            <person name="Li P."/>
            <person name="Qiu J."/>
            <person name="Olsen K.M."/>
            <person name="Qiu Y."/>
        </authorList>
    </citation>
    <scope>NUCLEOTIDE SEQUENCE</scope>
    <source>
        <strain evidence="2">NBL</strain>
    </source>
</reference>
<dbReference type="Proteomes" id="UP001281410">
    <property type="component" value="Unassembled WGS sequence"/>
</dbReference>
<keyword evidence="3" id="KW-1185">Reference proteome</keyword>
<accession>A0AAE0B0U0</accession>
<dbReference type="GO" id="GO:0006412">
    <property type="term" value="P:translation"/>
    <property type="evidence" value="ECO:0007669"/>
    <property type="project" value="InterPro"/>
</dbReference>
<feature type="domain" description="Small ribosomal subunit protein eS4 C-terminal" evidence="1">
    <location>
        <begin position="35"/>
        <end position="81"/>
    </location>
</feature>
<evidence type="ECO:0000313" key="3">
    <source>
        <dbReference type="Proteomes" id="UP001281410"/>
    </source>
</evidence>
<dbReference type="Gene3D" id="2.30.30.30">
    <property type="match status" value="1"/>
</dbReference>
<evidence type="ECO:0000313" key="2">
    <source>
        <dbReference type="EMBL" id="KAK3227390.1"/>
    </source>
</evidence>
<dbReference type="InterPro" id="IPR014722">
    <property type="entry name" value="Rib_uL2_dom2"/>
</dbReference>
<dbReference type="GO" id="GO:0003723">
    <property type="term" value="F:RNA binding"/>
    <property type="evidence" value="ECO:0007669"/>
    <property type="project" value="TreeGrafter"/>
</dbReference>
<dbReference type="EMBL" id="JANJYJ010000002">
    <property type="protein sequence ID" value="KAK3227390.1"/>
    <property type="molecule type" value="Genomic_DNA"/>
</dbReference>
<gene>
    <name evidence="2" type="ORF">Dsin_007252</name>
</gene>
<proteinExistence type="predicted"/>
<evidence type="ECO:0000259" key="1">
    <source>
        <dbReference type="Pfam" id="PF16121"/>
    </source>
</evidence>
<dbReference type="InterPro" id="IPR000876">
    <property type="entry name" value="Ribosomal_eS4"/>
</dbReference>
<sequence length="86" mass="9485">MTSSPSAFRRKKIFSRKKSNNAVVYCNSSIPRFQDATGHEFATRLSNVYTIGKGTKPWVPLPKGKGIKLTIIEEAMKRQAATQAAA</sequence>
<comment type="caution">
    <text evidence="2">The sequence shown here is derived from an EMBL/GenBank/DDBJ whole genome shotgun (WGS) entry which is preliminary data.</text>
</comment>
<dbReference type="InterPro" id="IPR032277">
    <property type="entry name" value="Ribosomal_eS4_C"/>
</dbReference>
<dbReference type="AlphaFoldDB" id="A0AAE0B0U0"/>
<dbReference type="PANTHER" id="PTHR11581">
    <property type="entry name" value="30S/40S RIBOSOMAL PROTEIN S4"/>
    <property type="match status" value="1"/>
</dbReference>
<dbReference type="GO" id="GO:0003735">
    <property type="term" value="F:structural constituent of ribosome"/>
    <property type="evidence" value="ECO:0007669"/>
    <property type="project" value="InterPro"/>
</dbReference>
<organism evidence="2 3">
    <name type="scientific">Dipteronia sinensis</name>
    <dbReference type="NCBI Taxonomy" id="43782"/>
    <lineage>
        <taxon>Eukaryota</taxon>
        <taxon>Viridiplantae</taxon>
        <taxon>Streptophyta</taxon>
        <taxon>Embryophyta</taxon>
        <taxon>Tracheophyta</taxon>
        <taxon>Spermatophyta</taxon>
        <taxon>Magnoliopsida</taxon>
        <taxon>eudicotyledons</taxon>
        <taxon>Gunneridae</taxon>
        <taxon>Pentapetalae</taxon>
        <taxon>rosids</taxon>
        <taxon>malvids</taxon>
        <taxon>Sapindales</taxon>
        <taxon>Sapindaceae</taxon>
        <taxon>Hippocastanoideae</taxon>
        <taxon>Acereae</taxon>
        <taxon>Dipteronia</taxon>
    </lineage>
</organism>
<name>A0AAE0B0U0_9ROSI</name>